<dbReference type="RefSeq" id="WP_306848299.1">
    <property type="nucleotide sequence ID" value="NZ_JAUSSK010000002.1"/>
</dbReference>
<gene>
    <name evidence="2" type="ORF">J2T07_001255</name>
</gene>
<reference evidence="2 3" key="1">
    <citation type="submission" date="2023-07" db="EMBL/GenBank/DDBJ databases">
        <title>Sorghum-associated microbial communities from plants grown in Nebraska, USA.</title>
        <authorList>
            <person name="Schachtman D."/>
        </authorList>
    </citation>
    <scope>NUCLEOTIDE SEQUENCE [LARGE SCALE GENOMIC DNA]</scope>
    <source>
        <strain evidence="2 3">CC60</strain>
    </source>
</reference>
<evidence type="ECO:0000313" key="3">
    <source>
        <dbReference type="Proteomes" id="UP001237737"/>
    </source>
</evidence>
<accession>A0ABT9SVR6</accession>
<protein>
    <submittedName>
        <fullName evidence="2">Uncharacterized protein</fullName>
    </submittedName>
</protein>
<proteinExistence type="predicted"/>
<evidence type="ECO:0000256" key="1">
    <source>
        <dbReference type="SAM" id="MobiDB-lite"/>
    </source>
</evidence>
<evidence type="ECO:0000313" key="2">
    <source>
        <dbReference type="EMBL" id="MDQ0009078.1"/>
    </source>
</evidence>
<feature type="region of interest" description="Disordered" evidence="1">
    <location>
        <begin position="31"/>
        <end position="62"/>
    </location>
</feature>
<dbReference type="Proteomes" id="UP001237737">
    <property type="component" value="Unassembled WGS sequence"/>
</dbReference>
<sequence>MALDLKSLHLDPNIMARNGISLGANHNAMPYLDTSTQTQGAAHPQAPAMSQPLVMGGVESAG</sequence>
<comment type="caution">
    <text evidence="2">The sequence shown here is derived from an EMBL/GenBank/DDBJ whole genome shotgun (WGS) entry which is preliminary data.</text>
</comment>
<keyword evidence="3" id="KW-1185">Reference proteome</keyword>
<dbReference type="EMBL" id="JAUSSK010000002">
    <property type="protein sequence ID" value="MDQ0009078.1"/>
    <property type="molecule type" value="Genomic_DNA"/>
</dbReference>
<organism evidence="2 3">
    <name type="scientific">Luteibacter jiangsuensis</name>
    <dbReference type="NCBI Taxonomy" id="637577"/>
    <lineage>
        <taxon>Bacteria</taxon>
        <taxon>Pseudomonadati</taxon>
        <taxon>Pseudomonadota</taxon>
        <taxon>Gammaproteobacteria</taxon>
        <taxon>Lysobacterales</taxon>
        <taxon>Rhodanobacteraceae</taxon>
        <taxon>Luteibacter</taxon>
    </lineage>
</organism>
<name>A0ABT9SVR6_9GAMM</name>